<dbReference type="CDD" id="cd07826">
    <property type="entry name" value="SRPBCC_CalC_Aha1-like_9"/>
    <property type="match status" value="1"/>
</dbReference>
<dbReference type="Gene3D" id="3.30.530.20">
    <property type="match status" value="1"/>
</dbReference>
<comment type="caution">
    <text evidence="3">The sequence shown here is derived from an EMBL/GenBank/DDBJ whole genome shotgun (WGS) entry which is preliminary data.</text>
</comment>
<comment type="similarity">
    <text evidence="1">Belongs to the AHA1 family.</text>
</comment>
<dbReference type="RefSeq" id="WP_344442449.1">
    <property type="nucleotide sequence ID" value="NZ_BAAALF010000052.1"/>
</dbReference>
<dbReference type="Proteomes" id="UP001500037">
    <property type="component" value="Unassembled WGS sequence"/>
</dbReference>
<evidence type="ECO:0000256" key="1">
    <source>
        <dbReference type="ARBA" id="ARBA00006817"/>
    </source>
</evidence>
<evidence type="ECO:0000313" key="3">
    <source>
        <dbReference type="EMBL" id="GAA1240153.1"/>
    </source>
</evidence>
<sequence length="162" mass="17966">MTTDRPGDTRIEAPATLPTLRITREFAAPAARVYRAWTEPGLVARWLGPRGLTLEIDAWDARTGGRYRYTMWREGVQIAAFYGSFHELRPAERLVQTFTYEDVPDDVVLETVTFTDLGPGRSRVTSTAVVDTVEARDAMLAGGMEGGVVEGYRKLDELLANG</sequence>
<feature type="domain" description="Activator of Hsp90 ATPase homologue 1/2-like C-terminal" evidence="2">
    <location>
        <begin position="28"/>
        <end position="159"/>
    </location>
</feature>
<proteinExistence type="inferred from homology"/>
<dbReference type="Pfam" id="PF08327">
    <property type="entry name" value="AHSA1"/>
    <property type="match status" value="1"/>
</dbReference>
<organism evidence="3 4">
    <name type="scientific">Kitasatospora nipponensis</name>
    <dbReference type="NCBI Taxonomy" id="258049"/>
    <lineage>
        <taxon>Bacteria</taxon>
        <taxon>Bacillati</taxon>
        <taxon>Actinomycetota</taxon>
        <taxon>Actinomycetes</taxon>
        <taxon>Kitasatosporales</taxon>
        <taxon>Streptomycetaceae</taxon>
        <taxon>Kitasatospora</taxon>
    </lineage>
</organism>
<accession>A0ABP4GWA7</accession>
<dbReference type="InterPro" id="IPR023393">
    <property type="entry name" value="START-like_dom_sf"/>
</dbReference>
<protein>
    <submittedName>
        <fullName evidence="3">SRPBCC family protein</fullName>
    </submittedName>
</protein>
<dbReference type="InterPro" id="IPR013538">
    <property type="entry name" value="ASHA1/2-like_C"/>
</dbReference>
<reference evidence="4" key="1">
    <citation type="journal article" date="2019" name="Int. J. Syst. Evol. Microbiol.">
        <title>The Global Catalogue of Microorganisms (GCM) 10K type strain sequencing project: providing services to taxonomists for standard genome sequencing and annotation.</title>
        <authorList>
            <consortium name="The Broad Institute Genomics Platform"/>
            <consortium name="The Broad Institute Genome Sequencing Center for Infectious Disease"/>
            <person name="Wu L."/>
            <person name="Ma J."/>
        </authorList>
    </citation>
    <scope>NUCLEOTIDE SEQUENCE [LARGE SCALE GENOMIC DNA]</scope>
    <source>
        <strain evidence="4">JCM 13004</strain>
    </source>
</reference>
<evidence type="ECO:0000313" key="4">
    <source>
        <dbReference type="Proteomes" id="UP001500037"/>
    </source>
</evidence>
<keyword evidence="4" id="KW-1185">Reference proteome</keyword>
<evidence type="ECO:0000259" key="2">
    <source>
        <dbReference type="Pfam" id="PF08327"/>
    </source>
</evidence>
<gene>
    <name evidence="3" type="ORF">GCM10009665_33760</name>
</gene>
<name>A0ABP4GWA7_9ACTN</name>
<dbReference type="SUPFAM" id="SSF55961">
    <property type="entry name" value="Bet v1-like"/>
    <property type="match status" value="1"/>
</dbReference>
<dbReference type="EMBL" id="BAAALF010000052">
    <property type="protein sequence ID" value="GAA1240153.1"/>
    <property type="molecule type" value="Genomic_DNA"/>
</dbReference>